<dbReference type="EMBL" id="PCTT01000044">
    <property type="protein sequence ID" value="PIP86863.1"/>
    <property type="molecule type" value="Genomic_DNA"/>
</dbReference>
<evidence type="ECO:0000313" key="2">
    <source>
        <dbReference type="EMBL" id="PIP86863.1"/>
    </source>
</evidence>
<dbReference type="SUPFAM" id="SSF53756">
    <property type="entry name" value="UDP-Glycosyltransferase/glycogen phosphorylase"/>
    <property type="match status" value="1"/>
</dbReference>
<organism evidence="2 3">
    <name type="scientific">Candidatus Campbellbacteria bacterium CG22_combo_CG10-13_8_21_14_all_36_13</name>
    <dbReference type="NCBI Taxonomy" id="1974529"/>
    <lineage>
        <taxon>Bacteria</taxon>
        <taxon>Candidatus Campbelliibacteriota</taxon>
    </lineage>
</organism>
<sequence length="390" mass="44338">MLLEYLGAYKNKLSNKINGVIHIKTRENKVGSVLLSFITGPFTLTPKERFTDPHTNYWVCPEIARLFLEKGFDVDIINWDNKTFLPKKKYDVCVDLQHNIERLEPVLGDKCKRVMFIISSYPEFQNNAEEKRLNDLFQRRGVRLSFGRKEDYSKNVQFTDFIGGYGNKTVRSSYPDFIKDKIVPIPVPSMDIYDAPKNKDYDKVRKNFLWFGGGGAILKGLDLIVEAFADLPQLNLSLIGPAPFEEEFAKTYEKELSLPNIKRHNRPRINESGVAMIDDIPLEDIISESAFVIGLSASEGGGAATVQAMQLGLIPITTPQTGINEEAPGFVIHEPTLANIKKLILEVSTMYETDLKKLSYDTWNFAHTNHSKKAFTKKFNEFIDQIVNTQ</sequence>
<accession>A0A2H0DXG1</accession>
<feature type="domain" description="Glycosyl transferase family 1" evidence="1">
    <location>
        <begin position="207"/>
        <end position="348"/>
    </location>
</feature>
<evidence type="ECO:0000313" key="3">
    <source>
        <dbReference type="Proteomes" id="UP000231143"/>
    </source>
</evidence>
<comment type="caution">
    <text evidence="2">The sequence shown here is derived from an EMBL/GenBank/DDBJ whole genome shotgun (WGS) entry which is preliminary data.</text>
</comment>
<protein>
    <recommendedName>
        <fullName evidence="1">Glycosyl transferase family 1 domain-containing protein</fullName>
    </recommendedName>
</protein>
<dbReference type="Proteomes" id="UP000231143">
    <property type="component" value="Unassembled WGS sequence"/>
</dbReference>
<dbReference type="Pfam" id="PF00534">
    <property type="entry name" value="Glycos_transf_1"/>
    <property type="match status" value="1"/>
</dbReference>
<gene>
    <name evidence="2" type="ORF">COW81_03300</name>
</gene>
<reference evidence="2 3" key="1">
    <citation type="submission" date="2017-09" db="EMBL/GenBank/DDBJ databases">
        <title>Depth-based differentiation of microbial function through sediment-hosted aquifers and enrichment of novel symbionts in the deep terrestrial subsurface.</title>
        <authorList>
            <person name="Probst A.J."/>
            <person name="Ladd B."/>
            <person name="Jarett J.K."/>
            <person name="Geller-Mcgrath D.E."/>
            <person name="Sieber C.M."/>
            <person name="Emerson J.B."/>
            <person name="Anantharaman K."/>
            <person name="Thomas B.C."/>
            <person name="Malmstrom R."/>
            <person name="Stieglmeier M."/>
            <person name="Klingl A."/>
            <person name="Woyke T."/>
            <person name="Ryan C.M."/>
            <person name="Banfield J.F."/>
        </authorList>
    </citation>
    <scope>NUCLEOTIDE SEQUENCE [LARGE SCALE GENOMIC DNA]</scope>
    <source>
        <strain evidence="2">CG22_combo_CG10-13_8_21_14_all_36_13</strain>
    </source>
</reference>
<dbReference type="AlphaFoldDB" id="A0A2H0DXG1"/>
<dbReference type="InterPro" id="IPR001296">
    <property type="entry name" value="Glyco_trans_1"/>
</dbReference>
<name>A0A2H0DXG1_9BACT</name>
<dbReference type="Gene3D" id="3.40.50.2000">
    <property type="entry name" value="Glycogen Phosphorylase B"/>
    <property type="match status" value="1"/>
</dbReference>
<proteinExistence type="predicted"/>
<dbReference type="GO" id="GO:0016757">
    <property type="term" value="F:glycosyltransferase activity"/>
    <property type="evidence" value="ECO:0007669"/>
    <property type="project" value="InterPro"/>
</dbReference>
<evidence type="ECO:0000259" key="1">
    <source>
        <dbReference type="Pfam" id="PF00534"/>
    </source>
</evidence>